<gene>
    <name evidence="4" type="ORF">SAMN04487818_112158</name>
</gene>
<organism evidence="4 5">
    <name type="scientific">Actinokineospora terrae</name>
    <dbReference type="NCBI Taxonomy" id="155974"/>
    <lineage>
        <taxon>Bacteria</taxon>
        <taxon>Bacillati</taxon>
        <taxon>Actinomycetota</taxon>
        <taxon>Actinomycetes</taxon>
        <taxon>Pseudonocardiales</taxon>
        <taxon>Pseudonocardiaceae</taxon>
        <taxon>Actinokineospora</taxon>
    </lineage>
</organism>
<dbReference type="PANTHER" id="PTHR46268:SF6">
    <property type="entry name" value="UNIVERSAL STRESS PROTEIN UP12"/>
    <property type="match status" value="1"/>
</dbReference>
<dbReference type="EMBL" id="FOGI01000012">
    <property type="protein sequence ID" value="SES40120.1"/>
    <property type="molecule type" value="Genomic_DNA"/>
</dbReference>
<dbReference type="Proteomes" id="UP000199051">
    <property type="component" value="Unassembled WGS sequence"/>
</dbReference>
<evidence type="ECO:0000256" key="2">
    <source>
        <dbReference type="SAM" id="MobiDB-lite"/>
    </source>
</evidence>
<evidence type="ECO:0000256" key="1">
    <source>
        <dbReference type="ARBA" id="ARBA00008791"/>
    </source>
</evidence>
<dbReference type="InterPro" id="IPR006015">
    <property type="entry name" value="Universal_stress_UspA"/>
</dbReference>
<dbReference type="SUPFAM" id="SSF52402">
    <property type="entry name" value="Adenine nucleotide alpha hydrolases-like"/>
    <property type="match status" value="2"/>
</dbReference>
<dbReference type="InterPro" id="IPR014729">
    <property type="entry name" value="Rossmann-like_a/b/a_fold"/>
</dbReference>
<keyword evidence="5" id="KW-1185">Reference proteome</keyword>
<feature type="domain" description="UspA" evidence="3">
    <location>
        <begin position="6"/>
        <end position="142"/>
    </location>
</feature>
<dbReference type="RefSeq" id="WP_177215777.1">
    <property type="nucleotide sequence ID" value="NZ_FOGI01000012.1"/>
</dbReference>
<accession>A0A1H9X1V5</accession>
<dbReference type="STRING" id="155974.SAMN04487818_112158"/>
<feature type="domain" description="UspA" evidence="3">
    <location>
        <begin position="152"/>
        <end position="289"/>
    </location>
</feature>
<dbReference type="InterPro" id="IPR006016">
    <property type="entry name" value="UspA"/>
</dbReference>
<dbReference type="Gene3D" id="3.40.50.620">
    <property type="entry name" value="HUPs"/>
    <property type="match status" value="2"/>
</dbReference>
<feature type="region of interest" description="Disordered" evidence="2">
    <location>
        <begin position="291"/>
        <end position="315"/>
    </location>
</feature>
<evidence type="ECO:0000259" key="3">
    <source>
        <dbReference type="Pfam" id="PF00582"/>
    </source>
</evidence>
<sequence>MGDDEIVVAVDGSAPSLAATRWAAVEAARRDLPLRLVHACVPAPRPYPRTREEQVALFHALPDHGRTWLREAQGLAERTCPGVVVRQDLRVGHAVAVVVAAAERAVLVASGARGLGGFDGLAVGSVASGLAHHAQCPVVIVRDDRFPVAAEPIVVGVDGSAAGAAALAFAVGEAVLHGVDLEVVHTWSPVAFPDMWAVQPLDADLADLAAREESLLRRLVEPHRVAHPGLTVRTVVVRDRPVRALLDRAAGARLLVVGSRGRHAHPGVGLGSTSASLAHVSPVPLAVVRAASTSDNENPVWREHERDGLQRTEES</sequence>
<protein>
    <submittedName>
        <fullName evidence="4">Nucleotide-binding universal stress protein, UspA family</fullName>
    </submittedName>
</protein>
<proteinExistence type="inferred from homology"/>
<dbReference type="PANTHER" id="PTHR46268">
    <property type="entry name" value="STRESS RESPONSE PROTEIN NHAX"/>
    <property type="match status" value="1"/>
</dbReference>
<dbReference type="PRINTS" id="PR01438">
    <property type="entry name" value="UNVRSLSTRESS"/>
</dbReference>
<evidence type="ECO:0000313" key="5">
    <source>
        <dbReference type="Proteomes" id="UP000199051"/>
    </source>
</evidence>
<dbReference type="AlphaFoldDB" id="A0A1H9X1V5"/>
<evidence type="ECO:0000313" key="4">
    <source>
        <dbReference type="EMBL" id="SES40120.1"/>
    </source>
</evidence>
<comment type="similarity">
    <text evidence="1">Belongs to the universal stress protein A family.</text>
</comment>
<dbReference type="Pfam" id="PF00582">
    <property type="entry name" value="Usp"/>
    <property type="match status" value="2"/>
</dbReference>
<name>A0A1H9X1V5_9PSEU</name>
<reference evidence="5" key="1">
    <citation type="submission" date="2016-10" db="EMBL/GenBank/DDBJ databases">
        <authorList>
            <person name="Varghese N."/>
            <person name="Submissions S."/>
        </authorList>
    </citation>
    <scope>NUCLEOTIDE SEQUENCE [LARGE SCALE GENOMIC DNA]</scope>
    <source>
        <strain evidence="5">DSM 44260</strain>
    </source>
</reference>
<feature type="compositionally biased region" description="Basic and acidic residues" evidence="2">
    <location>
        <begin position="300"/>
        <end position="315"/>
    </location>
</feature>